<evidence type="ECO:0000313" key="1">
    <source>
        <dbReference type="EMBL" id="GAK52117.1"/>
    </source>
</evidence>
<reference evidence="1 2" key="1">
    <citation type="journal article" date="2015" name="PeerJ">
        <title>First genomic representation of candidate bacterial phylum KSB3 points to enhanced environmental sensing as a trigger of wastewater bulking.</title>
        <authorList>
            <person name="Sekiguchi Y."/>
            <person name="Ohashi A."/>
            <person name="Parks D.H."/>
            <person name="Yamauchi T."/>
            <person name="Tyson G.W."/>
            <person name="Hugenholtz P."/>
        </authorList>
    </citation>
    <scope>NUCLEOTIDE SEQUENCE [LARGE SCALE GENOMIC DNA]</scope>
</reference>
<protein>
    <submittedName>
        <fullName evidence="1">Uncharacterized protein</fullName>
    </submittedName>
</protein>
<proteinExistence type="predicted"/>
<dbReference type="AlphaFoldDB" id="A0A081BP01"/>
<evidence type="ECO:0000313" key="2">
    <source>
        <dbReference type="Proteomes" id="UP000030700"/>
    </source>
</evidence>
<name>A0A081BP01_9BACT</name>
<organism evidence="1 2">
    <name type="scientific">Candidatus Moduliflexus flocculans</name>
    <dbReference type="NCBI Taxonomy" id="1499966"/>
    <lineage>
        <taxon>Bacteria</taxon>
        <taxon>Candidatus Moduliflexota</taxon>
        <taxon>Candidatus Moduliflexia</taxon>
        <taxon>Candidatus Moduliflexales</taxon>
        <taxon>Candidatus Moduliflexaceae</taxon>
    </lineage>
</organism>
<dbReference type="Proteomes" id="UP000030700">
    <property type="component" value="Unassembled WGS sequence"/>
</dbReference>
<dbReference type="EMBL" id="DF820458">
    <property type="protein sequence ID" value="GAK52117.1"/>
    <property type="molecule type" value="Genomic_DNA"/>
</dbReference>
<dbReference type="HOGENOM" id="CLU_2341061_0_0_0"/>
<sequence>MPGGGKFSEKSMTKHQIHFALIIPGLQNAGMLPVPQYLFREFERIGGHAWHVGLQIASKRADDLLAQKCHLMASFTGIGMKIPAERIESLPQHLPPC</sequence>
<gene>
    <name evidence="1" type="ORF">U14_03367</name>
</gene>
<accession>A0A081BP01</accession>
<keyword evidence="2" id="KW-1185">Reference proteome</keyword>